<dbReference type="InterPro" id="IPR029035">
    <property type="entry name" value="DHS-like_NAD/FAD-binding_dom"/>
</dbReference>
<keyword evidence="4 10" id="KW-0479">Metal-binding</keyword>
<dbReference type="PIRSF" id="PIRSF036565">
    <property type="entry name" value="Pyruvt_ip_decrb"/>
    <property type="match status" value="1"/>
</dbReference>
<feature type="domain" description="Thiamine pyrophosphate enzyme N-terminal TPP-binding" evidence="14">
    <location>
        <begin position="3"/>
        <end position="112"/>
    </location>
</feature>
<feature type="binding site" evidence="10">
    <location>
        <position position="449"/>
    </location>
    <ligand>
        <name>Mg(2+)</name>
        <dbReference type="ChEBI" id="CHEBI:18420"/>
    </ligand>
</feature>
<dbReference type="InterPro" id="IPR012110">
    <property type="entry name" value="PDC/IPDC-like"/>
</dbReference>
<dbReference type="PANTHER" id="PTHR43452:SF30">
    <property type="entry name" value="PYRUVATE DECARBOXYLASE ISOZYME 1-RELATED"/>
    <property type="match status" value="1"/>
</dbReference>
<evidence type="ECO:0000256" key="10">
    <source>
        <dbReference type="PIRSR" id="PIRSR036565-2"/>
    </source>
</evidence>
<evidence type="ECO:0000256" key="9">
    <source>
        <dbReference type="ARBA" id="ARBA00023239"/>
    </source>
</evidence>
<dbReference type="InterPro" id="IPR012000">
    <property type="entry name" value="Thiamin_PyroP_enz_cen_dom"/>
</dbReference>
<dbReference type="CDD" id="cd02005">
    <property type="entry name" value="TPP_PDC_IPDC"/>
    <property type="match status" value="1"/>
</dbReference>
<evidence type="ECO:0000256" key="3">
    <source>
        <dbReference type="ARBA" id="ARBA00007812"/>
    </source>
</evidence>
<evidence type="ECO:0000256" key="1">
    <source>
        <dbReference type="ARBA" id="ARBA00001964"/>
    </source>
</evidence>
<dbReference type="GO" id="GO:0000949">
    <property type="term" value="P:aromatic amino acid family catabolic process to alcohol via Ehrlich pathway"/>
    <property type="evidence" value="ECO:0007669"/>
    <property type="project" value="TreeGrafter"/>
</dbReference>
<keyword evidence="5" id="KW-0210">Decarboxylase</keyword>
<feature type="binding site" evidence="10">
    <location>
        <position position="476"/>
    </location>
    <ligand>
        <name>Mg(2+)</name>
        <dbReference type="ChEBI" id="CHEBI:18420"/>
    </ligand>
</feature>
<feature type="domain" description="Thiamine pyrophosphate enzyme TPP-binding" evidence="13">
    <location>
        <begin position="414"/>
        <end position="533"/>
    </location>
</feature>
<dbReference type="SUPFAM" id="SSF52467">
    <property type="entry name" value="DHS-like NAD/FAD-binding domain"/>
    <property type="match status" value="1"/>
</dbReference>
<dbReference type="GO" id="GO:0030976">
    <property type="term" value="F:thiamine pyrophosphate binding"/>
    <property type="evidence" value="ECO:0007669"/>
    <property type="project" value="InterPro"/>
</dbReference>
<protein>
    <recommendedName>
        <fullName evidence="16">Pyruvate decarboxylase</fullName>
    </recommendedName>
</protein>
<evidence type="ECO:0000256" key="7">
    <source>
        <dbReference type="ARBA" id="ARBA00023052"/>
    </source>
</evidence>
<dbReference type="Pfam" id="PF02776">
    <property type="entry name" value="TPP_enzyme_N"/>
    <property type="match status" value="1"/>
</dbReference>
<comment type="cofactor">
    <cofactor evidence="1">
        <name>thiamine diphosphate</name>
        <dbReference type="ChEBI" id="CHEBI:58937"/>
    </cofactor>
</comment>
<sequence length="576" mass="63834">MITIAEYILTRLRQLGVQHMFGVPGELNLAFSDIIEDHTEYNIKWVGGCNELNSAYAADGYARVKQSLGVLLTIFGPGELSAMNGYAGAASEDVPLLHIVGVPSTIQQKNQTLVDHTLGDGRYDDFSRAARQMAYPQAIIDKKEEAASKIDRILIECISNSRPGYLALPTDLVTQEISSDSLQFPLSRYVAQNDPAAEKFVVDRISHLFGQSMAQGEEAVVLVDLGAIRHDVVKEVYDLVNRTGFPVFCTPMAKTAIDETYERYGGVYWGSILSRPEVKEKVENANIVLSIGSFISDFNMGNFNYNIQTSRLIELQHDRTNIQGTMFPGVGMKQLIPKLANQLHHICNEISKTAVAKYVNIVPQESDDAITNAWLWPRFGEFFKENDIILAETGSPQYGIIDIPLPKGSVLLSQMRWASIGWTVGATLGACLAASESTTPRRSILLVGDGSLQMTVQELSSIIRAGLKPIIFVFNNHGYTTERMLHRESTQKKYPDLALWDYAGLLKVLGDLDGTRSRSYKAHTKQELSALLNDEKFGKGDTYIELVEIFLDKLDAPYALTNWPKAGTAPARRSRA</sequence>
<dbReference type="InterPro" id="IPR012001">
    <property type="entry name" value="Thiamin_PyroP_enz_TPP-bd_dom"/>
</dbReference>
<evidence type="ECO:0000256" key="8">
    <source>
        <dbReference type="ARBA" id="ARBA00023128"/>
    </source>
</evidence>
<keyword evidence="6 10" id="KW-0460">Magnesium</keyword>
<evidence type="ECO:0000313" key="15">
    <source>
        <dbReference type="EMBL" id="KAG5162644.1"/>
    </source>
</evidence>
<evidence type="ECO:0000256" key="6">
    <source>
        <dbReference type="ARBA" id="ARBA00022842"/>
    </source>
</evidence>
<dbReference type="GO" id="GO:0004737">
    <property type="term" value="F:pyruvate decarboxylase activity"/>
    <property type="evidence" value="ECO:0007669"/>
    <property type="project" value="TreeGrafter"/>
</dbReference>
<dbReference type="GO" id="GO:0005634">
    <property type="term" value="C:nucleus"/>
    <property type="evidence" value="ECO:0007669"/>
    <property type="project" value="TreeGrafter"/>
</dbReference>
<dbReference type="InterPro" id="IPR047213">
    <property type="entry name" value="TPP_PYR_PDC_IPDC-like"/>
</dbReference>
<dbReference type="GO" id="GO:0005739">
    <property type="term" value="C:mitochondrion"/>
    <property type="evidence" value="ECO:0007669"/>
    <property type="project" value="UniProtKB-SubCell"/>
</dbReference>
<comment type="similarity">
    <text evidence="3 11">Belongs to the TPP enzyme family.</text>
</comment>
<dbReference type="PANTHER" id="PTHR43452">
    <property type="entry name" value="PYRUVATE DECARBOXYLASE"/>
    <property type="match status" value="1"/>
</dbReference>
<dbReference type="Gene3D" id="3.40.50.1220">
    <property type="entry name" value="TPP-binding domain"/>
    <property type="match status" value="1"/>
</dbReference>
<dbReference type="InterPro" id="IPR029061">
    <property type="entry name" value="THDP-binding"/>
</dbReference>
<dbReference type="InterPro" id="IPR047214">
    <property type="entry name" value="TPP_PDC_IPDC"/>
</dbReference>
<evidence type="ECO:0000259" key="14">
    <source>
        <dbReference type="Pfam" id="PF02776"/>
    </source>
</evidence>
<evidence type="ECO:0000259" key="13">
    <source>
        <dbReference type="Pfam" id="PF02775"/>
    </source>
</evidence>
<evidence type="ECO:0008006" key="16">
    <source>
        <dbReference type="Google" id="ProtNLM"/>
    </source>
</evidence>
<evidence type="ECO:0000256" key="5">
    <source>
        <dbReference type="ARBA" id="ARBA00022793"/>
    </source>
</evidence>
<comment type="caution">
    <text evidence="15">The sequence shown here is derived from an EMBL/GenBank/DDBJ whole genome shotgun (WGS) entry which is preliminary data.</text>
</comment>
<name>A0A8H7XNE8_PSICU</name>
<organism evidence="15">
    <name type="scientific">Psilocybe cubensis</name>
    <name type="common">Psychedelic mushroom</name>
    <name type="synonym">Stropharia cubensis</name>
    <dbReference type="NCBI Taxonomy" id="181762"/>
    <lineage>
        <taxon>Eukaryota</taxon>
        <taxon>Fungi</taxon>
        <taxon>Dikarya</taxon>
        <taxon>Basidiomycota</taxon>
        <taxon>Agaricomycotina</taxon>
        <taxon>Agaricomycetes</taxon>
        <taxon>Agaricomycetidae</taxon>
        <taxon>Agaricales</taxon>
        <taxon>Agaricineae</taxon>
        <taxon>Strophariaceae</taxon>
        <taxon>Psilocybe</taxon>
    </lineage>
</organism>
<evidence type="ECO:0000256" key="11">
    <source>
        <dbReference type="RuleBase" id="RU362132"/>
    </source>
</evidence>
<dbReference type="CDD" id="cd07038">
    <property type="entry name" value="TPP_PYR_PDC_IPDC_like"/>
    <property type="match status" value="1"/>
</dbReference>
<dbReference type="SUPFAM" id="SSF52518">
    <property type="entry name" value="Thiamin diphosphate-binding fold (THDP-binding)"/>
    <property type="match status" value="2"/>
</dbReference>
<dbReference type="InterPro" id="IPR011766">
    <property type="entry name" value="TPP_enzyme_TPP-bd"/>
</dbReference>
<comment type="cofactor">
    <cofactor evidence="10">
        <name>Mg(2+)</name>
        <dbReference type="ChEBI" id="CHEBI:18420"/>
    </cofactor>
    <text evidence="10">Binds 1 Mg(2+) per subunit.</text>
</comment>
<dbReference type="AlphaFoldDB" id="A0A8H7XNE8"/>
<dbReference type="GO" id="GO:0005829">
    <property type="term" value="C:cytosol"/>
    <property type="evidence" value="ECO:0007669"/>
    <property type="project" value="TreeGrafter"/>
</dbReference>
<keyword evidence="9" id="KW-0456">Lyase</keyword>
<dbReference type="FunFam" id="3.40.50.970:FF:000024">
    <property type="entry name" value="Pyruvate decarboxylase isozyme"/>
    <property type="match status" value="1"/>
</dbReference>
<evidence type="ECO:0000256" key="2">
    <source>
        <dbReference type="ARBA" id="ARBA00004173"/>
    </source>
</evidence>
<proteinExistence type="inferred from homology"/>
<gene>
    <name evidence="15" type="ORF">JR316_012529</name>
</gene>
<evidence type="ECO:0000256" key="4">
    <source>
        <dbReference type="ARBA" id="ARBA00022723"/>
    </source>
</evidence>
<feature type="binding site" evidence="10">
    <location>
        <position position="478"/>
    </location>
    <ligand>
        <name>Mg(2+)</name>
        <dbReference type="ChEBI" id="CHEBI:18420"/>
    </ligand>
</feature>
<dbReference type="Gene3D" id="3.40.50.970">
    <property type="match status" value="2"/>
</dbReference>
<dbReference type="OrthoDB" id="3970464at2759"/>
<reference evidence="15" key="1">
    <citation type="submission" date="2021-02" db="EMBL/GenBank/DDBJ databases">
        <title>Psilocybe cubensis genome.</title>
        <authorList>
            <person name="Mckernan K.J."/>
            <person name="Crawford S."/>
            <person name="Trippe A."/>
            <person name="Kane L.T."/>
            <person name="Mclaughlin S."/>
        </authorList>
    </citation>
    <scope>NUCLEOTIDE SEQUENCE [LARGE SCALE GENOMIC DNA]</scope>
    <source>
        <strain evidence="15">MGC-MH-2018</strain>
    </source>
</reference>
<dbReference type="GO" id="GO:0000287">
    <property type="term" value="F:magnesium ion binding"/>
    <property type="evidence" value="ECO:0007669"/>
    <property type="project" value="InterPro"/>
</dbReference>
<keyword evidence="8" id="KW-0496">Mitochondrion</keyword>
<evidence type="ECO:0000259" key="12">
    <source>
        <dbReference type="Pfam" id="PF00205"/>
    </source>
</evidence>
<accession>A0A8H7XNE8</accession>
<feature type="domain" description="Thiamine pyrophosphate enzyme central" evidence="12">
    <location>
        <begin position="214"/>
        <end position="332"/>
    </location>
</feature>
<keyword evidence="7 11" id="KW-0786">Thiamine pyrophosphate</keyword>
<dbReference type="EMBL" id="JAFIQS010000018">
    <property type="protein sequence ID" value="KAG5162644.1"/>
    <property type="molecule type" value="Genomic_DNA"/>
</dbReference>
<dbReference type="Pfam" id="PF00205">
    <property type="entry name" value="TPP_enzyme_M"/>
    <property type="match status" value="1"/>
</dbReference>
<dbReference type="Pfam" id="PF02775">
    <property type="entry name" value="TPP_enzyme_C"/>
    <property type="match status" value="1"/>
</dbReference>
<comment type="subcellular location">
    <subcellularLocation>
        <location evidence="2">Mitochondrion</location>
    </subcellularLocation>
</comment>